<evidence type="ECO:0000313" key="2">
    <source>
        <dbReference type="EMBL" id="QXO15918.1"/>
    </source>
</evidence>
<dbReference type="PANTHER" id="PTHR13016:SF0">
    <property type="entry name" value="AMME SYNDROME CANDIDATE GENE 1 PROTEIN"/>
    <property type="match status" value="1"/>
</dbReference>
<dbReference type="PROSITE" id="PS51112">
    <property type="entry name" value="AMMECR1"/>
    <property type="match status" value="1"/>
</dbReference>
<sequence length="196" mass="21382">MPVLSCIKLSDDERRALLDLVWQVLEQALAGRGFQLPNAPQSETLSQPAASFVTLHHNGQLRGCIGSLSADEALWKNVCHNAYASGFKDARFAPLTVQDKAGLSVEVSVLSTFTPVENLGEVELLQRLRPAIDGLLLEDQRHRAVFLPSVWQALPEPDQFVAALKAKGGWPPGYWSKDIDIHLFATTVISDNAGSV</sequence>
<dbReference type="Proteomes" id="UP000694232">
    <property type="component" value="Chromosome 2"/>
</dbReference>
<dbReference type="NCBIfam" id="TIGR04335">
    <property type="entry name" value="AmmeMemoSam_A"/>
    <property type="match status" value="1"/>
</dbReference>
<evidence type="ECO:0000313" key="4">
    <source>
        <dbReference type="Proteomes" id="UP000694232"/>
    </source>
</evidence>
<gene>
    <name evidence="3" type="primary">amrA</name>
    <name evidence="3" type="ORF">KNV97_00020</name>
    <name evidence="2" type="ORF">KNV97_05830</name>
</gene>
<dbReference type="RefSeq" id="WP_218561769.1">
    <property type="nucleotide sequence ID" value="NZ_CP076642.1"/>
</dbReference>
<dbReference type="InterPro" id="IPR027623">
    <property type="entry name" value="AmmeMemoSam_A"/>
</dbReference>
<dbReference type="EMBL" id="CP076642">
    <property type="protein sequence ID" value="QXO15967.1"/>
    <property type="molecule type" value="Genomic_DNA"/>
</dbReference>
<dbReference type="KEGG" id="vos:KNV97_00020"/>
<proteinExistence type="predicted"/>
<reference evidence="3" key="1">
    <citation type="submission" date="2021-06" db="EMBL/GenBank/DDBJ databases">
        <title>Vibrio nov. sp., novel gut bacterium isolated from Yellow Sea oyster.</title>
        <authorList>
            <person name="Muhammad N."/>
            <person name="Nguyen T.H."/>
            <person name="Lee Y.-J."/>
            <person name="Ko J."/>
            <person name="Kim S.-G."/>
        </authorList>
    </citation>
    <scope>NUCLEOTIDE SEQUENCE</scope>
    <source>
        <strain evidence="3">OG9-811</strain>
    </source>
</reference>
<protein>
    <submittedName>
        <fullName evidence="3">AmmeMemoRadiSam system protein A</fullName>
    </submittedName>
</protein>
<organism evidence="3 4">
    <name type="scientific">Vibrio ostreae</name>
    <dbReference type="NCBI Taxonomy" id="2841925"/>
    <lineage>
        <taxon>Bacteria</taxon>
        <taxon>Pseudomonadati</taxon>
        <taxon>Pseudomonadota</taxon>
        <taxon>Gammaproteobacteria</taxon>
        <taxon>Vibrionales</taxon>
        <taxon>Vibrionaceae</taxon>
        <taxon>Vibrio</taxon>
    </lineage>
</organism>
<dbReference type="EMBL" id="CP076642">
    <property type="protein sequence ID" value="QXO15918.1"/>
    <property type="molecule type" value="Genomic_DNA"/>
</dbReference>
<evidence type="ECO:0000313" key="3">
    <source>
        <dbReference type="EMBL" id="QXO15967.1"/>
    </source>
</evidence>
<accession>A0A975U6B9</accession>
<keyword evidence="4" id="KW-1185">Reference proteome</keyword>
<dbReference type="InterPro" id="IPR023473">
    <property type="entry name" value="AMMECR1"/>
</dbReference>
<dbReference type="AlphaFoldDB" id="A0A975U6B9"/>
<name>A0A975U6B9_9VIBR</name>
<evidence type="ECO:0000259" key="1">
    <source>
        <dbReference type="PROSITE" id="PS51112"/>
    </source>
</evidence>
<dbReference type="InterPro" id="IPR002733">
    <property type="entry name" value="AMMECR1_domain"/>
</dbReference>
<dbReference type="Pfam" id="PF01871">
    <property type="entry name" value="AMMECR1"/>
    <property type="match status" value="1"/>
</dbReference>
<dbReference type="KEGG" id="vos:KNV97_05830"/>
<dbReference type="PANTHER" id="PTHR13016">
    <property type="entry name" value="AMMECR1 HOMOLOG"/>
    <property type="match status" value="1"/>
</dbReference>
<feature type="domain" description="AMMECR1" evidence="1">
    <location>
        <begin position="12"/>
        <end position="196"/>
    </location>
</feature>